<proteinExistence type="predicted"/>
<organism evidence="3 4">
    <name type="scientific">Corynebacterium accolens</name>
    <dbReference type="NCBI Taxonomy" id="38284"/>
    <lineage>
        <taxon>Bacteria</taxon>
        <taxon>Bacillati</taxon>
        <taxon>Actinomycetota</taxon>
        <taxon>Actinomycetes</taxon>
        <taxon>Mycobacteriales</taxon>
        <taxon>Corynebacteriaceae</taxon>
        <taxon>Corynebacterium</taxon>
    </lineage>
</organism>
<dbReference type="AlphaFoldDB" id="A0AAP4BZ99"/>
<evidence type="ECO:0000313" key="3">
    <source>
        <dbReference type="EMBL" id="MDK4335483.1"/>
    </source>
</evidence>
<evidence type="ECO:0000313" key="4">
    <source>
        <dbReference type="Proteomes" id="UP001230317"/>
    </source>
</evidence>
<accession>A0AAP4BZ99</accession>
<dbReference type="Proteomes" id="UP001230317">
    <property type="component" value="Unassembled WGS sequence"/>
</dbReference>
<protein>
    <recommendedName>
        <fullName evidence="5">Anti-sigma-D factor RsdA sigma factor binding region domain-containing protein</fullName>
    </recommendedName>
</protein>
<evidence type="ECO:0008006" key="5">
    <source>
        <dbReference type="Google" id="ProtNLM"/>
    </source>
</evidence>
<keyword evidence="2" id="KW-0472">Membrane</keyword>
<feature type="transmembrane region" description="Helical" evidence="2">
    <location>
        <begin position="88"/>
        <end position="110"/>
    </location>
</feature>
<feature type="compositionally biased region" description="Polar residues" evidence="1">
    <location>
        <begin position="29"/>
        <end position="40"/>
    </location>
</feature>
<name>A0AAP4BZ99_9CORY</name>
<evidence type="ECO:0000256" key="2">
    <source>
        <dbReference type="SAM" id="Phobius"/>
    </source>
</evidence>
<feature type="compositionally biased region" description="Basic and acidic residues" evidence="1">
    <location>
        <begin position="156"/>
        <end position="174"/>
    </location>
</feature>
<feature type="region of interest" description="Disordered" evidence="1">
    <location>
        <begin position="156"/>
        <end position="252"/>
    </location>
</feature>
<evidence type="ECO:0000256" key="1">
    <source>
        <dbReference type="SAM" id="MobiDB-lite"/>
    </source>
</evidence>
<dbReference type="RefSeq" id="WP_284642500.1">
    <property type="nucleotide sequence ID" value="NZ_JASNVU010000011.1"/>
</dbReference>
<feature type="region of interest" description="Disordered" evidence="1">
    <location>
        <begin position="1"/>
        <end position="44"/>
    </location>
</feature>
<sequence length="252" mass="27093">MASKHSKKNNDDLTEQLQPLVDDDAFLTELSQGKDPSNGSDELAGLLLGLKGDIDKQMPPAPRVDGVEEEPEVVSLNKVRSRRRNRPVMHGLIGAAAATVILAGAGGVMVNSGAFDHPDETRNVELAGTLDEMESRAAEGDIEGARELMKEARAKLEEAEGKEENAIAAKEEAKKKRSARPKHTTVTETATETVPGQQPQDKPEPAPKTVTETQYQTSTVVVTEQAPENSQPETREPEESPTTTIQLGPGSE</sequence>
<comment type="caution">
    <text evidence="3">The sequence shown here is derived from an EMBL/GenBank/DDBJ whole genome shotgun (WGS) entry which is preliminary data.</text>
</comment>
<keyword evidence="2" id="KW-1133">Transmembrane helix</keyword>
<feature type="compositionally biased region" description="Low complexity" evidence="1">
    <location>
        <begin position="184"/>
        <end position="194"/>
    </location>
</feature>
<keyword evidence="2" id="KW-0812">Transmembrane</keyword>
<dbReference type="EMBL" id="JASNVU010000011">
    <property type="protein sequence ID" value="MDK4335483.1"/>
    <property type="molecule type" value="Genomic_DNA"/>
</dbReference>
<reference evidence="3" key="1">
    <citation type="submission" date="2023-05" db="EMBL/GenBank/DDBJ databases">
        <title>Metabolic capabilities are highly conserved among human nasal-associated Corynebacterium species in pangenomic analyses.</title>
        <authorList>
            <person name="Tran T.H."/>
            <person name="Roberts A.Q."/>
            <person name="Escapa I.F."/>
            <person name="Gao W."/>
            <person name="Conlan S."/>
            <person name="Kong H."/>
            <person name="Segre J.A."/>
            <person name="Kelly M.S."/>
            <person name="Lemon K.P."/>
        </authorList>
    </citation>
    <scope>NUCLEOTIDE SEQUENCE</scope>
    <source>
        <strain evidence="3">KPL2618</strain>
    </source>
</reference>
<gene>
    <name evidence="3" type="ORF">QPX58_08690</name>
</gene>
<feature type="compositionally biased region" description="Polar residues" evidence="1">
    <location>
        <begin position="210"/>
        <end position="231"/>
    </location>
</feature>